<dbReference type="GO" id="GO:0005737">
    <property type="term" value="C:cytoplasm"/>
    <property type="evidence" value="ECO:0007669"/>
    <property type="project" value="TreeGrafter"/>
</dbReference>
<dbReference type="AlphaFoldDB" id="A0AAP9KTC1"/>
<sequence>MLILTKEDIKKCITMQETIETCKGAMLSYSLKKTNIPLRTNISVANHNGQVLFMPGSVNSNTESLGLKIVSVYPNNTEKKLPAVPATMLTLDEKTGIVNGLLDGTYLTALRTAALQGLATDLLARKDSKIASLIGTGGQAYEQAHALLTVRKLDELRIVGRNFEKTKNFVEILKNDFSNFETKIIAYKDANDAVQNSDIITTVTNSKTPTFDSKFVKKGAHINGIGSFTPEMIEIPVDLITKENKIYLDTYDGVLSEAGEILSALDKQHITTKDFKGELGELLLDFSLGRTSEDDITIFKSVGTAVLDIVCGSEIIKKAEKNNIGINIDI</sequence>
<dbReference type="InterPro" id="IPR003462">
    <property type="entry name" value="ODC_Mu_crystall"/>
</dbReference>
<dbReference type="PANTHER" id="PTHR13812">
    <property type="entry name" value="KETIMINE REDUCTASE MU-CRYSTALLIN"/>
    <property type="match status" value="1"/>
</dbReference>
<dbReference type="InterPro" id="IPR023401">
    <property type="entry name" value="ODC_N"/>
</dbReference>
<evidence type="ECO:0000313" key="2">
    <source>
        <dbReference type="EMBL" id="QGS09344.1"/>
    </source>
</evidence>
<dbReference type="RefSeq" id="WP_004631820.1">
    <property type="nucleotide sequence ID" value="NZ_CP046314.1"/>
</dbReference>
<dbReference type="SUPFAM" id="SSF51735">
    <property type="entry name" value="NAD(P)-binding Rossmann-fold domains"/>
    <property type="match status" value="1"/>
</dbReference>
<gene>
    <name evidence="2" type="ORF">FOC49_05390</name>
</gene>
<dbReference type="Pfam" id="PF02423">
    <property type="entry name" value="OCD_Mu_crystall"/>
    <property type="match status" value="1"/>
</dbReference>
<proteinExistence type="inferred from homology"/>
<accession>A0AAP9KTC1</accession>
<dbReference type="PIRSF" id="PIRSF001439">
    <property type="entry name" value="CryM"/>
    <property type="match status" value="1"/>
</dbReference>
<dbReference type="EMBL" id="CP046314">
    <property type="protein sequence ID" value="QGS09344.1"/>
    <property type="molecule type" value="Genomic_DNA"/>
</dbReference>
<dbReference type="GO" id="GO:0016491">
    <property type="term" value="F:oxidoreductase activity"/>
    <property type="evidence" value="ECO:0007669"/>
    <property type="project" value="UniProtKB-ARBA"/>
</dbReference>
<dbReference type="GO" id="GO:0019752">
    <property type="term" value="P:carboxylic acid metabolic process"/>
    <property type="evidence" value="ECO:0007669"/>
    <property type="project" value="UniProtKB-ARBA"/>
</dbReference>
<dbReference type="PANTHER" id="PTHR13812:SF19">
    <property type="entry name" value="KETIMINE REDUCTASE MU-CRYSTALLIN"/>
    <property type="match status" value="1"/>
</dbReference>
<protein>
    <submittedName>
        <fullName evidence="2">Ornithine cyclodeaminase family protein</fullName>
    </submittedName>
</protein>
<dbReference type="Gene3D" id="3.40.50.720">
    <property type="entry name" value="NAD(P)-binding Rossmann-like Domain"/>
    <property type="match status" value="1"/>
</dbReference>
<name>A0AAP9KTC1_9BACL</name>
<dbReference type="InterPro" id="IPR036291">
    <property type="entry name" value="NAD(P)-bd_dom_sf"/>
</dbReference>
<evidence type="ECO:0000256" key="1">
    <source>
        <dbReference type="ARBA" id="ARBA00008903"/>
    </source>
</evidence>
<dbReference type="Gene3D" id="3.30.1780.10">
    <property type="entry name" value="ornithine cyclodeaminase, domain 1"/>
    <property type="match status" value="1"/>
</dbReference>
<evidence type="ECO:0000313" key="3">
    <source>
        <dbReference type="Proteomes" id="UP000425411"/>
    </source>
</evidence>
<keyword evidence="3" id="KW-1185">Reference proteome</keyword>
<organism evidence="2 3">
    <name type="scientific">Gemella morbillorum</name>
    <dbReference type="NCBI Taxonomy" id="29391"/>
    <lineage>
        <taxon>Bacteria</taxon>
        <taxon>Bacillati</taxon>
        <taxon>Bacillota</taxon>
        <taxon>Bacilli</taxon>
        <taxon>Bacillales</taxon>
        <taxon>Gemellaceae</taxon>
        <taxon>Gemella</taxon>
    </lineage>
</organism>
<dbReference type="Proteomes" id="UP000425411">
    <property type="component" value="Chromosome"/>
</dbReference>
<dbReference type="FunFam" id="3.40.50.720:FF:000311">
    <property type="entry name" value="Ornithine cyclodeaminase"/>
    <property type="match status" value="1"/>
</dbReference>
<reference evidence="2 3" key="1">
    <citation type="submission" date="2019-11" db="EMBL/GenBank/DDBJ databases">
        <title>FDA dAtabase for Regulatory Grade micrObial Sequences (FDA-ARGOS): Supporting development and validation of Infectious Disease Dx tests.</title>
        <authorList>
            <person name="Turner S."/>
            <person name="Byrd R."/>
            <person name="Tallon L."/>
            <person name="Sadzewicz L."/>
            <person name="Vavikolanu K."/>
            <person name="Mehta A."/>
            <person name="Aluvathingal J."/>
            <person name="Nadendla S."/>
            <person name="Myers T."/>
            <person name="Yan Y."/>
            <person name="Sichtig H."/>
        </authorList>
    </citation>
    <scope>NUCLEOTIDE SEQUENCE [LARGE SCALE GENOMIC DNA]</scope>
    <source>
        <strain evidence="2 3">FDAARGOS_741</strain>
    </source>
</reference>
<comment type="similarity">
    <text evidence="1">Belongs to the ornithine cyclodeaminase/mu-crystallin family.</text>
</comment>